<dbReference type="Proteomes" id="UP000003561">
    <property type="component" value="Unassembled WGS sequence"/>
</dbReference>
<evidence type="ECO:0000313" key="3">
    <source>
        <dbReference type="Proteomes" id="UP000003561"/>
    </source>
</evidence>
<feature type="domain" description="PoNi C-terminal" evidence="1">
    <location>
        <begin position="8"/>
        <end position="110"/>
    </location>
</feature>
<organism evidence="2 3">
    <name type="scientific">Roseburia inulinivorans DSM 16841</name>
    <dbReference type="NCBI Taxonomy" id="622312"/>
    <lineage>
        <taxon>Bacteria</taxon>
        <taxon>Bacillati</taxon>
        <taxon>Bacillota</taxon>
        <taxon>Clostridia</taxon>
        <taxon>Lachnospirales</taxon>
        <taxon>Lachnospiraceae</taxon>
        <taxon>Roseburia</taxon>
    </lineage>
</organism>
<reference evidence="2 3" key="1">
    <citation type="submission" date="2009-02" db="EMBL/GenBank/DDBJ databases">
        <authorList>
            <person name="Fulton L."/>
            <person name="Clifton S."/>
            <person name="Fulton B."/>
            <person name="Xu J."/>
            <person name="Minx P."/>
            <person name="Pepin K.H."/>
            <person name="Johnson M."/>
            <person name="Bhonagiri V."/>
            <person name="Nash W.E."/>
            <person name="Mardis E.R."/>
            <person name="Wilson R.K."/>
        </authorList>
    </citation>
    <scope>NUCLEOTIDE SEQUENCE [LARGE SCALE GENOMIC DNA]</scope>
    <source>
        <strain evidence="2 3">DSM 16841</strain>
    </source>
</reference>
<proteinExistence type="predicted"/>
<name>C0FRM5_9FIRM</name>
<reference evidence="2 3" key="2">
    <citation type="submission" date="2009-03" db="EMBL/GenBank/DDBJ databases">
        <title>Draft genome sequence of Roseburia inulinivorans (DSM 16841).</title>
        <authorList>
            <person name="Sudarsanam P."/>
            <person name="Ley R."/>
            <person name="Guruge J."/>
            <person name="Turnbaugh P.J."/>
            <person name="Mahowald M."/>
            <person name="Liep D."/>
            <person name="Gordon J."/>
        </authorList>
    </citation>
    <scope>NUCLEOTIDE SEQUENCE [LARGE SCALE GENOMIC DNA]</scope>
    <source>
        <strain evidence="2 3">DSM 16841</strain>
    </source>
</reference>
<dbReference type="InterPro" id="IPR028983">
    <property type="entry name" value="PA2201-like_C"/>
</dbReference>
<protein>
    <recommendedName>
        <fullName evidence="1">PoNi C-terminal domain-containing protein</fullName>
    </recommendedName>
</protein>
<dbReference type="SUPFAM" id="SSF140731">
    <property type="entry name" value="PA2201 C-terminal domain-like"/>
    <property type="match status" value="1"/>
</dbReference>
<accession>C0FRM5</accession>
<evidence type="ECO:0000259" key="1">
    <source>
        <dbReference type="Pfam" id="PF08929"/>
    </source>
</evidence>
<dbReference type="AlphaFoldDB" id="C0FRM5"/>
<dbReference type="Gene3D" id="1.10.3920.10">
    <property type="entry name" value="PA2201 C-terminal domain-like"/>
    <property type="match status" value="1"/>
</dbReference>
<dbReference type="RefSeq" id="WP_007884542.1">
    <property type="nucleotide sequence ID" value="NZ_ACFY01000057.1"/>
</dbReference>
<sequence length="115" mass="13894">MLKKSNINDWLYNFLLDSLDGEQIEVSKEMLFPNSFTTLQRVVYEENKIELLKKYLNNDWYNEDCGCYEAHKSKQNIYYGYWSFEAGAIAKILKINDTQLRDTQYYPYDMVHYKE</sequence>
<dbReference type="InterPro" id="IPR015025">
    <property type="entry name" value="PoNi_C"/>
</dbReference>
<dbReference type="eggNOG" id="ENOG5032RP7">
    <property type="taxonomic scope" value="Bacteria"/>
</dbReference>
<dbReference type="Pfam" id="PF08929">
    <property type="entry name" value="PoNi_C"/>
    <property type="match status" value="1"/>
</dbReference>
<dbReference type="EMBL" id="ACFY01000057">
    <property type="protein sequence ID" value="EEG94700.1"/>
    <property type="molecule type" value="Genomic_DNA"/>
</dbReference>
<evidence type="ECO:0000313" key="2">
    <source>
        <dbReference type="EMBL" id="EEG94700.1"/>
    </source>
</evidence>
<gene>
    <name evidence="2" type="ORF">ROSEINA2194_01381</name>
</gene>
<comment type="caution">
    <text evidence="2">The sequence shown here is derived from an EMBL/GenBank/DDBJ whole genome shotgun (WGS) entry which is preliminary data.</text>
</comment>